<protein>
    <submittedName>
        <fullName evidence="1">Uncharacterized protein</fullName>
    </submittedName>
</protein>
<dbReference type="AlphaFoldDB" id="A0A975H5V6"/>
<proteinExistence type="predicted"/>
<name>A0A975H5V6_9FLAO</name>
<keyword evidence="2" id="KW-1185">Reference proteome</keyword>
<evidence type="ECO:0000313" key="2">
    <source>
        <dbReference type="Proteomes" id="UP000663920"/>
    </source>
</evidence>
<dbReference type="EMBL" id="CP071869">
    <property type="protein sequence ID" value="QTE21782.1"/>
    <property type="molecule type" value="Genomic_DNA"/>
</dbReference>
<dbReference type="RefSeq" id="WP_208077333.1">
    <property type="nucleotide sequence ID" value="NZ_CP071869.1"/>
</dbReference>
<sequence length="66" mass="7686">MKTEKINLTKLFKIEILLIGISLLLWNCEKEEIISNPSQSNLLSKLQSEFNAENFKKAIPYEFEVI</sequence>
<organism evidence="1 2">
    <name type="scientific">Polaribacter cellanae</name>
    <dbReference type="NCBI Taxonomy" id="2818493"/>
    <lineage>
        <taxon>Bacteria</taxon>
        <taxon>Pseudomonadati</taxon>
        <taxon>Bacteroidota</taxon>
        <taxon>Flavobacteriia</taxon>
        <taxon>Flavobacteriales</taxon>
        <taxon>Flavobacteriaceae</taxon>
    </lineage>
</organism>
<dbReference type="KEGG" id="pcea:J3359_13285"/>
<dbReference type="Proteomes" id="UP000663920">
    <property type="component" value="Chromosome"/>
</dbReference>
<reference evidence="1 2" key="1">
    <citation type="submission" date="2021-03" db="EMBL/GenBank/DDBJ databases">
        <title>Complete genome of Polaribacter_sp.SM13.</title>
        <authorList>
            <person name="Jeong S.W."/>
            <person name="Bae J.W."/>
        </authorList>
    </citation>
    <scope>NUCLEOTIDE SEQUENCE [LARGE SCALE GENOMIC DNA]</scope>
    <source>
        <strain evidence="1 2">SM13</strain>
    </source>
</reference>
<gene>
    <name evidence="1" type="ORF">J3359_13285</name>
</gene>
<evidence type="ECO:0000313" key="1">
    <source>
        <dbReference type="EMBL" id="QTE21782.1"/>
    </source>
</evidence>
<accession>A0A975H5V6</accession>